<organism evidence="2 3">
    <name type="scientific">Kwoniella mangroviensis CBS 10435</name>
    <dbReference type="NCBI Taxonomy" id="1331196"/>
    <lineage>
        <taxon>Eukaryota</taxon>
        <taxon>Fungi</taxon>
        <taxon>Dikarya</taxon>
        <taxon>Basidiomycota</taxon>
        <taxon>Agaricomycotina</taxon>
        <taxon>Tremellomycetes</taxon>
        <taxon>Tremellales</taxon>
        <taxon>Cryptococcaceae</taxon>
        <taxon>Kwoniella</taxon>
    </lineage>
</organism>
<dbReference type="EMBL" id="KV700101">
    <property type="protein sequence ID" value="OCF53969.1"/>
    <property type="molecule type" value="Genomic_DNA"/>
</dbReference>
<feature type="compositionally biased region" description="Polar residues" evidence="1">
    <location>
        <begin position="209"/>
        <end position="223"/>
    </location>
</feature>
<keyword evidence="3" id="KW-1185">Reference proteome</keyword>
<sequence>MSSSQNQHAYQSPTQRRWQQSQGTTGHSAYQAHPQNSTPNFDARFRYNHPGWSDRTDLCSATFVSDAGFPDVVRNDLEDDDYLNHFALHPHQDVHHMGLSNDNFEGSLPNECEYQLEGTAYLDHFAIRPDPDPDHDHELRGNEVTQALSPDYRTDLDGEAYLNHFAIQPNAEAGEPMCDVAFHTEDYDLGRTSPFESHHPDTAYADAGDTSSEYKPPSSQVIDDQQEEDLTSPPEVVDEITARSDTTKRNVFGLTENDQTLLKTFSDTFFSLRSSRDPRLKDIGRGRWGGKKSILATYDQDKHHTDLKHFQTIIDGLCSQTLDKWPPISEIKLKSFYQLAKNVPVVCNPSKTILVDQVESIVNKVCDTNIRNFIYPYLDYTKPRGEATFTEEQSVFYHLASEPIEERSMVYFPSLPKSPLSEIDRSVPQNDRQTYTQLAQLVNTLSYLTVRRNDRNHIPSQASKRCMYNLLDGIGSMKPEIQNQVEYIRNRVSDSTILTRNGTIED</sequence>
<name>A0A1B9IEA7_9TREE</name>
<evidence type="ECO:0000313" key="3">
    <source>
        <dbReference type="Proteomes" id="UP000092583"/>
    </source>
</evidence>
<reference evidence="3" key="2">
    <citation type="submission" date="2013-12" db="EMBL/GenBank/DDBJ databases">
        <title>Evolution of pathogenesis and genome organization in the Tremellales.</title>
        <authorList>
            <person name="Cuomo C."/>
            <person name="Litvintseva A."/>
            <person name="Heitman J."/>
            <person name="Chen Y."/>
            <person name="Sun S."/>
            <person name="Springer D."/>
            <person name="Dromer F."/>
            <person name="Young S."/>
            <person name="Zeng Q."/>
            <person name="Chapman S."/>
            <person name="Gujja S."/>
            <person name="Saif S."/>
            <person name="Birren B."/>
        </authorList>
    </citation>
    <scope>NUCLEOTIDE SEQUENCE [LARGE SCALE GENOMIC DNA]</scope>
    <source>
        <strain evidence="3">CBS 10435</strain>
    </source>
</reference>
<protein>
    <submittedName>
        <fullName evidence="2">Uncharacterized protein</fullName>
    </submittedName>
</protein>
<proteinExistence type="predicted"/>
<accession>A0A1B9IEA7</accession>
<evidence type="ECO:0000313" key="2">
    <source>
        <dbReference type="EMBL" id="OCF53969.1"/>
    </source>
</evidence>
<evidence type="ECO:0000256" key="1">
    <source>
        <dbReference type="SAM" id="MobiDB-lite"/>
    </source>
</evidence>
<feature type="compositionally biased region" description="Polar residues" evidence="1">
    <location>
        <begin position="1"/>
        <end position="40"/>
    </location>
</feature>
<reference evidence="2 3" key="1">
    <citation type="submission" date="2013-07" db="EMBL/GenBank/DDBJ databases">
        <title>The Genome Sequence of Kwoniella mangroviensis CBS10435.</title>
        <authorList>
            <consortium name="The Broad Institute Genome Sequencing Platform"/>
            <person name="Cuomo C."/>
            <person name="Litvintseva A."/>
            <person name="Chen Y."/>
            <person name="Heitman J."/>
            <person name="Sun S."/>
            <person name="Springer D."/>
            <person name="Dromer F."/>
            <person name="Young S.K."/>
            <person name="Zeng Q."/>
            <person name="Gargeya S."/>
            <person name="Fitzgerald M."/>
            <person name="Abouelleil A."/>
            <person name="Alvarado L."/>
            <person name="Berlin A.M."/>
            <person name="Chapman S.B."/>
            <person name="Dewar J."/>
            <person name="Goldberg J."/>
            <person name="Griggs A."/>
            <person name="Gujja S."/>
            <person name="Hansen M."/>
            <person name="Howarth C."/>
            <person name="Imamovic A."/>
            <person name="Larimer J."/>
            <person name="McCowan C."/>
            <person name="Murphy C."/>
            <person name="Pearson M."/>
            <person name="Priest M."/>
            <person name="Roberts A."/>
            <person name="Saif S."/>
            <person name="Shea T."/>
            <person name="Sykes S."/>
            <person name="Wortman J."/>
            <person name="Nusbaum C."/>
            <person name="Birren B."/>
        </authorList>
    </citation>
    <scope>NUCLEOTIDE SEQUENCE [LARGE SCALE GENOMIC DNA]</scope>
    <source>
        <strain evidence="2 3">CBS 10435</strain>
    </source>
</reference>
<dbReference type="AlphaFoldDB" id="A0A1B9IEA7"/>
<gene>
    <name evidence="2" type="ORF">L486_08544</name>
</gene>
<feature type="region of interest" description="Disordered" evidence="1">
    <location>
        <begin position="1"/>
        <end position="44"/>
    </location>
</feature>
<feature type="region of interest" description="Disordered" evidence="1">
    <location>
        <begin position="191"/>
        <end position="236"/>
    </location>
</feature>
<dbReference type="Proteomes" id="UP000092583">
    <property type="component" value="Unassembled WGS sequence"/>
</dbReference>